<name>A0A317NUU4_9NOCA</name>
<dbReference type="Pfam" id="PF17765">
    <property type="entry name" value="MLTR_LBD"/>
    <property type="match status" value="1"/>
</dbReference>
<dbReference type="RefSeq" id="WP_110036327.1">
    <property type="nucleotide sequence ID" value="NZ_QGTL01000002.1"/>
</dbReference>
<dbReference type="Proteomes" id="UP000246410">
    <property type="component" value="Unassembled WGS sequence"/>
</dbReference>
<dbReference type="PANTHER" id="PTHR35010">
    <property type="entry name" value="BLL4672 PROTEIN-RELATED"/>
    <property type="match status" value="1"/>
</dbReference>
<dbReference type="Gene3D" id="3.30.450.180">
    <property type="match status" value="1"/>
</dbReference>
<dbReference type="EMBL" id="QGTL01000002">
    <property type="protein sequence ID" value="PWV79146.1"/>
    <property type="molecule type" value="Genomic_DNA"/>
</dbReference>
<dbReference type="InterPro" id="IPR010982">
    <property type="entry name" value="Lambda_DNA-bd_dom_sf"/>
</dbReference>
<dbReference type="SUPFAM" id="SSF47413">
    <property type="entry name" value="lambda repressor-like DNA-binding domains"/>
    <property type="match status" value="1"/>
</dbReference>
<dbReference type="Pfam" id="PF13560">
    <property type="entry name" value="HTH_31"/>
    <property type="match status" value="1"/>
</dbReference>
<dbReference type="PROSITE" id="PS50943">
    <property type="entry name" value="HTH_CROC1"/>
    <property type="match status" value="1"/>
</dbReference>
<dbReference type="GO" id="GO:0003677">
    <property type="term" value="F:DNA binding"/>
    <property type="evidence" value="ECO:0007669"/>
    <property type="project" value="InterPro"/>
</dbReference>
<sequence length="285" mass="30601">MSDNELGLFLRTRREAVSPAEVGLPAGPRRRTPGLRRAEVAMLAGVSVEYLIRLEQGRDRHPSPPVLSALADTLRLSPRERVHLHQLTKGVSGFSCGAAENGPNRTVRPTVRAILAQLDPAPAAITNRFTEVLACTEGYRKLMSPSGLFEQGEPANLARFVFTHPGARELYPDWDDAADKLVASLKQGPYRADPLVAALVDELTVTAGTPFTDRLAALPGLPPSGGINRISHPEAGTLRLAYESLDLSIDDDQSLYVLLPADEASATALDRLVGRHPGGLRAIAS</sequence>
<evidence type="ECO:0000313" key="2">
    <source>
        <dbReference type="EMBL" id="PWV79146.1"/>
    </source>
</evidence>
<gene>
    <name evidence="2" type="ORF">DFR69_102208</name>
</gene>
<dbReference type="AlphaFoldDB" id="A0A317NUU4"/>
<protein>
    <submittedName>
        <fullName evidence="2">Helix-turn-helix protein</fullName>
    </submittedName>
</protein>
<proteinExistence type="predicted"/>
<feature type="domain" description="HTH cro/C1-type" evidence="1">
    <location>
        <begin position="34"/>
        <end position="81"/>
    </location>
</feature>
<dbReference type="CDD" id="cd00093">
    <property type="entry name" value="HTH_XRE"/>
    <property type="match status" value="1"/>
</dbReference>
<organism evidence="2 3">
    <name type="scientific">Nocardia neocaledoniensis</name>
    <dbReference type="NCBI Taxonomy" id="236511"/>
    <lineage>
        <taxon>Bacteria</taxon>
        <taxon>Bacillati</taxon>
        <taxon>Actinomycetota</taxon>
        <taxon>Actinomycetes</taxon>
        <taxon>Mycobacteriales</taxon>
        <taxon>Nocardiaceae</taxon>
        <taxon>Nocardia</taxon>
    </lineage>
</organism>
<evidence type="ECO:0000259" key="1">
    <source>
        <dbReference type="PROSITE" id="PS50943"/>
    </source>
</evidence>
<dbReference type="InterPro" id="IPR041413">
    <property type="entry name" value="MLTR_LBD"/>
</dbReference>
<dbReference type="InterPro" id="IPR001387">
    <property type="entry name" value="Cro/C1-type_HTH"/>
</dbReference>
<reference evidence="2 3" key="1">
    <citation type="submission" date="2018-05" db="EMBL/GenBank/DDBJ databases">
        <title>Genomic Encyclopedia of Type Strains, Phase IV (KMG-IV): sequencing the most valuable type-strain genomes for metagenomic binning, comparative biology and taxonomic classification.</title>
        <authorList>
            <person name="Goeker M."/>
        </authorList>
    </citation>
    <scope>NUCLEOTIDE SEQUENCE [LARGE SCALE GENOMIC DNA]</scope>
    <source>
        <strain evidence="2 3">DSM 44717</strain>
    </source>
</reference>
<accession>A0A317NUU4</accession>
<dbReference type="PANTHER" id="PTHR35010:SF2">
    <property type="entry name" value="BLL4672 PROTEIN"/>
    <property type="match status" value="1"/>
</dbReference>
<evidence type="ECO:0000313" key="3">
    <source>
        <dbReference type="Proteomes" id="UP000246410"/>
    </source>
</evidence>
<keyword evidence="3" id="KW-1185">Reference proteome</keyword>
<dbReference type="SMART" id="SM00530">
    <property type="entry name" value="HTH_XRE"/>
    <property type="match status" value="1"/>
</dbReference>
<comment type="caution">
    <text evidence="2">The sequence shown here is derived from an EMBL/GenBank/DDBJ whole genome shotgun (WGS) entry which is preliminary data.</text>
</comment>
<dbReference type="Gene3D" id="1.10.260.40">
    <property type="entry name" value="lambda repressor-like DNA-binding domains"/>
    <property type="match status" value="1"/>
</dbReference>